<dbReference type="STRING" id="283909.R7UED6"/>
<evidence type="ECO:0000256" key="1">
    <source>
        <dbReference type="ARBA" id="ARBA00004604"/>
    </source>
</evidence>
<evidence type="ECO:0000313" key="12">
    <source>
        <dbReference type="Proteomes" id="UP000014760"/>
    </source>
</evidence>
<dbReference type="InterPro" id="IPR005612">
    <property type="entry name" value="CCAAT-binding_factor"/>
</dbReference>
<feature type="region of interest" description="Disordered" evidence="7">
    <location>
        <begin position="245"/>
        <end position="267"/>
    </location>
</feature>
<gene>
    <name evidence="10" type="ORF">CAPTEDRAFT_154522</name>
</gene>
<reference evidence="11" key="3">
    <citation type="submission" date="2015-06" db="UniProtKB">
        <authorList>
            <consortium name="EnsemblMetazoa"/>
        </authorList>
    </citation>
    <scope>IDENTIFICATION</scope>
</reference>
<dbReference type="EMBL" id="AMQN01008161">
    <property type="status" value="NOT_ANNOTATED_CDS"/>
    <property type="molecule type" value="Genomic_DNA"/>
</dbReference>
<dbReference type="SUPFAM" id="SSF48371">
    <property type="entry name" value="ARM repeat"/>
    <property type="match status" value="1"/>
</dbReference>
<evidence type="ECO:0000259" key="8">
    <source>
        <dbReference type="Pfam" id="PF03914"/>
    </source>
</evidence>
<evidence type="ECO:0000259" key="9">
    <source>
        <dbReference type="Pfam" id="PF07540"/>
    </source>
</evidence>
<accession>R7UED6</accession>
<dbReference type="EMBL" id="KB302324">
    <property type="protein sequence ID" value="ELU04426.1"/>
    <property type="molecule type" value="Genomic_DNA"/>
</dbReference>
<dbReference type="InterPro" id="IPR016903">
    <property type="entry name" value="Nucleolar_cplx-assoc_3"/>
</dbReference>
<evidence type="ECO:0000256" key="7">
    <source>
        <dbReference type="SAM" id="MobiDB-lite"/>
    </source>
</evidence>
<evidence type="ECO:0000313" key="10">
    <source>
        <dbReference type="EMBL" id="ELU04426.1"/>
    </source>
</evidence>
<keyword evidence="4" id="KW-0539">Nucleus</keyword>
<dbReference type="AlphaFoldDB" id="R7UED6"/>
<evidence type="ECO:0000256" key="4">
    <source>
        <dbReference type="ARBA" id="ARBA00023242"/>
    </source>
</evidence>
<keyword evidence="3" id="KW-0175">Coiled coil</keyword>
<dbReference type="InterPro" id="IPR016024">
    <property type="entry name" value="ARM-type_fold"/>
</dbReference>
<dbReference type="PANTHER" id="PTHR14428:SF5">
    <property type="entry name" value="NUCLEOLAR COMPLEX PROTEIN 3 HOMOLOG"/>
    <property type="match status" value="1"/>
</dbReference>
<dbReference type="OrthoDB" id="10263597at2759"/>
<dbReference type="Proteomes" id="UP000014760">
    <property type="component" value="Unassembled WGS sequence"/>
</dbReference>
<feature type="compositionally biased region" description="Basic residues" evidence="7">
    <location>
        <begin position="258"/>
        <end position="267"/>
    </location>
</feature>
<dbReference type="GO" id="GO:0005730">
    <property type="term" value="C:nucleolus"/>
    <property type="evidence" value="ECO:0007669"/>
    <property type="project" value="UniProtKB-SubCell"/>
</dbReference>
<comment type="subcellular location">
    <subcellularLocation>
        <location evidence="1">Nucleus</location>
        <location evidence="1">Nucleolus</location>
    </subcellularLocation>
</comment>
<protein>
    <recommendedName>
        <fullName evidence="6">NOC3-like protein</fullName>
    </recommendedName>
    <alternativeName>
        <fullName evidence="5">Nucleolar complex-associated protein 3-like protein</fullName>
    </alternativeName>
</protein>
<name>R7UED6_CAPTE</name>
<evidence type="ECO:0000256" key="5">
    <source>
        <dbReference type="ARBA" id="ARBA00032701"/>
    </source>
</evidence>
<feature type="domain" description="CCAAT-binding factor" evidence="8">
    <location>
        <begin position="357"/>
        <end position="509"/>
    </location>
</feature>
<evidence type="ECO:0000256" key="6">
    <source>
        <dbReference type="ARBA" id="ARBA00032937"/>
    </source>
</evidence>
<keyword evidence="12" id="KW-1185">Reference proteome</keyword>
<dbReference type="GO" id="GO:0003682">
    <property type="term" value="F:chromatin binding"/>
    <property type="evidence" value="ECO:0007669"/>
    <property type="project" value="TreeGrafter"/>
</dbReference>
<dbReference type="GO" id="GO:0006270">
    <property type="term" value="P:DNA replication initiation"/>
    <property type="evidence" value="ECO:0007669"/>
    <property type="project" value="TreeGrafter"/>
</dbReference>
<dbReference type="EnsemblMetazoa" id="CapteT154522">
    <property type="protein sequence ID" value="CapteP154522"/>
    <property type="gene ID" value="CapteG154522"/>
</dbReference>
<organism evidence="10">
    <name type="scientific">Capitella teleta</name>
    <name type="common">Polychaete worm</name>
    <dbReference type="NCBI Taxonomy" id="283909"/>
    <lineage>
        <taxon>Eukaryota</taxon>
        <taxon>Metazoa</taxon>
        <taxon>Spiralia</taxon>
        <taxon>Lophotrochozoa</taxon>
        <taxon>Annelida</taxon>
        <taxon>Polychaeta</taxon>
        <taxon>Sedentaria</taxon>
        <taxon>Scolecida</taxon>
        <taxon>Capitellidae</taxon>
        <taxon>Capitella</taxon>
    </lineage>
</organism>
<sequence length="606" mass="69608">MTTAQLFVYRKEKLAICKRRLALLADTIMEDPESNMSKLKEMRMMLDESDPLIALSVKKLTAFSLLEVFKDILPDYRIRVATDKEKEGQAKKETKKLREFEEGILANYKAYLDFLDNIVKACMLHNLHSQSPCNYFWSLLTEQQLVMVALKCLCELMVAHPHFNFRTNIIALVIPFACKFNPELSNLVCEYVRKIFKSDKSGESSLEIARLIGRVVKVTKFRVSERVLETFLSLKIKEINKEHMSKQDAAKKRDAIRRMSRKDKKDKKHMIHLEKELEDVALEKSREQRVKLHTQIVSIIFLTYFRILKFARNSKLLSTVLAGLAKFAHFINVDFFDDLFSVLKELVISGTLTNTESLNCIQTAFTILSGQGSALNIDPLMFYTHLYNVLLRLNASESSQDVSIALECLDIMFNQRRKQVSMPRTLAFMKRLGILSLQMQSNGALGMLAAVRNILLNIPRSEVLLDTECEGSGSYMPDLDEPEYCNAHNTALYELHAMRRHYHPVVRQYSDHVLGGAPSEGRRALNLDLSRKAATELFQKYDASDMTFTPVISEKPKQIKQKGPMYPQGVFPEFKLDSERIQASLTDADFDDVDFSSYKKRRKTQS</sequence>
<dbReference type="InterPro" id="IPR011501">
    <property type="entry name" value="Noc3_N"/>
</dbReference>
<reference evidence="10 12" key="2">
    <citation type="journal article" date="2013" name="Nature">
        <title>Insights into bilaterian evolution from three spiralian genomes.</title>
        <authorList>
            <person name="Simakov O."/>
            <person name="Marletaz F."/>
            <person name="Cho S.J."/>
            <person name="Edsinger-Gonzales E."/>
            <person name="Havlak P."/>
            <person name="Hellsten U."/>
            <person name="Kuo D.H."/>
            <person name="Larsson T."/>
            <person name="Lv J."/>
            <person name="Arendt D."/>
            <person name="Savage R."/>
            <person name="Osoegawa K."/>
            <person name="de Jong P."/>
            <person name="Grimwood J."/>
            <person name="Chapman J.A."/>
            <person name="Shapiro H."/>
            <person name="Aerts A."/>
            <person name="Otillar R.P."/>
            <person name="Terry A.Y."/>
            <person name="Boore J.L."/>
            <person name="Grigoriev I.V."/>
            <person name="Lindberg D.R."/>
            <person name="Seaver E.C."/>
            <person name="Weisblat D.A."/>
            <person name="Putnam N.H."/>
            <person name="Rokhsar D.S."/>
        </authorList>
    </citation>
    <scope>NUCLEOTIDE SEQUENCE</scope>
    <source>
        <strain evidence="10 12">I ESC-2004</strain>
    </source>
</reference>
<evidence type="ECO:0000256" key="3">
    <source>
        <dbReference type="ARBA" id="ARBA00023054"/>
    </source>
</evidence>
<feature type="compositionally biased region" description="Basic and acidic residues" evidence="7">
    <location>
        <begin position="245"/>
        <end position="257"/>
    </location>
</feature>
<proteinExistence type="inferred from homology"/>
<dbReference type="Pfam" id="PF07540">
    <property type="entry name" value="NOC3p"/>
    <property type="match status" value="1"/>
</dbReference>
<dbReference type="HOGENOM" id="CLU_012441_5_0_1"/>
<dbReference type="Pfam" id="PF03914">
    <property type="entry name" value="CBF"/>
    <property type="match status" value="1"/>
</dbReference>
<dbReference type="FunCoup" id="R7UED6">
    <property type="interactions" value="1802"/>
</dbReference>
<dbReference type="PANTHER" id="PTHR14428">
    <property type="entry name" value="NUCLEOLAR COMPLEX PROTEIN 3"/>
    <property type="match status" value="1"/>
</dbReference>
<evidence type="ECO:0000313" key="11">
    <source>
        <dbReference type="EnsemblMetazoa" id="CapteP154522"/>
    </source>
</evidence>
<evidence type="ECO:0000256" key="2">
    <source>
        <dbReference type="ARBA" id="ARBA00007797"/>
    </source>
</evidence>
<reference evidence="12" key="1">
    <citation type="submission" date="2012-12" db="EMBL/GenBank/DDBJ databases">
        <authorList>
            <person name="Hellsten U."/>
            <person name="Grimwood J."/>
            <person name="Chapman J.A."/>
            <person name="Shapiro H."/>
            <person name="Aerts A."/>
            <person name="Otillar R.P."/>
            <person name="Terry A.Y."/>
            <person name="Boore J.L."/>
            <person name="Simakov O."/>
            <person name="Marletaz F."/>
            <person name="Cho S.-J."/>
            <person name="Edsinger-Gonzales E."/>
            <person name="Havlak P."/>
            <person name="Kuo D.-H."/>
            <person name="Larsson T."/>
            <person name="Lv J."/>
            <person name="Arendt D."/>
            <person name="Savage R."/>
            <person name="Osoegawa K."/>
            <person name="de Jong P."/>
            <person name="Lindberg D.R."/>
            <person name="Seaver E.C."/>
            <person name="Weisblat D.A."/>
            <person name="Putnam N.H."/>
            <person name="Grigoriev I.V."/>
            <person name="Rokhsar D.S."/>
        </authorList>
    </citation>
    <scope>NUCLEOTIDE SEQUENCE</scope>
    <source>
        <strain evidence="12">I ESC-2004</strain>
    </source>
</reference>
<feature type="domain" description="Nucleolar complex-associated protein 3 N-terminal" evidence="9">
    <location>
        <begin position="18"/>
        <end position="111"/>
    </location>
</feature>
<comment type="similarity">
    <text evidence="2">Belongs to the CBF/MAK21 family.</text>
</comment>
<dbReference type="OMA" id="HYCPQVR"/>